<dbReference type="Proteomes" id="UP000184389">
    <property type="component" value="Unassembled WGS sequence"/>
</dbReference>
<dbReference type="InterPro" id="IPR052021">
    <property type="entry name" value="Type-I_RS_S_subunit"/>
</dbReference>
<keyword evidence="2" id="KW-0680">Restriction system</keyword>
<keyword evidence="3" id="KW-0238">DNA-binding</keyword>
<dbReference type="OrthoDB" id="9795776at2"/>
<organism evidence="5 6">
    <name type="scientific">Sporanaerobacter acetigenes DSM 13106</name>
    <dbReference type="NCBI Taxonomy" id="1123281"/>
    <lineage>
        <taxon>Bacteria</taxon>
        <taxon>Bacillati</taxon>
        <taxon>Bacillota</taxon>
        <taxon>Tissierellia</taxon>
        <taxon>Tissierellales</taxon>
        <taxon>Sporanaerobacteraceae</taxon>
        <taxon>Sporanaerobacter</taxon>
    </lineage>
</organism>
<evidence type="ECO:0000256" key="3">
    <source>
        <dbReference type="ARBA" id="ARBA00023125"/>
    </source>
</evidence>
<evidence type="ECO:0000313" key="6">
    <source>
        <dbReference type="Proteomes" id="UP000184389"/>
    </source>
</evidence>
<evidence type="ECO:0000256" key="2">
    <source>
        <dbReference type="ARBA" id="ARBA00022747"/>
    </source>
</evidence>
<dbReference type="RefSeq" id="WP_072742721.1">
    <property type="nucleotide sequence ID" value="NZ_FQXR01000002.1"/>
</dbReference>
<dbReference type="InterPro" id="IPR044946">
    <property type="entry name" value="Restrct_endonuc_typeI_TRD_sf"/>
</dbReference>
<accession>A0A1M5SS88</accession>
<dbReference type="PANTHER" id="PTHR30408">
    <property type="entry name" value="TYPE-1 RESTRICTION ENZYME ECOKI SPECIFICITY PROTEIN"/>
    <property type="match status" value="1"/>
</dbReference>
<dbReference type="STRING" id="1123281.SAMN02745180_00263"/>
<dbReference type="SUPFAM" id="SSF116734">
    <property type="entry name" value="DNA methylase specificity domain"/>
    <property type="match status" value="2"/>
</dbReference>
<keyword evidence="6" id="KW-1185">Reference proteome</keyword>
<evidence type="ECO:0000313" key="5">
    <source>
        <dbReference type="EMBL" id="SHH41401.1"/>
    </source>
</evidence>
<name>A0A1M5SS88_9FIRM</name>
<sequence>MDSRLKPYEDYFESEANYIGKYPAHWEITKLRFVFEERKEKNIDKKERNILSVMRNKGVVPYSEKGNVGNKHSEDIERYNLVYKDDIVMNSMNVIIGSVGRSKYNGALSPVYYVLKNRNYEDFNVRYYENVFRMTSLQRELTKYGKGILAHRMRIPIELLKNLELPLPPKEEQDQIVRYLDSKLSKINKFIKTRKKQIELLKELKQAIINEAVTKGLEPNVKMKTSGIEWLGDIPEGWEVRRLSQISKIVLSGLDKKSYENQKNVRLCNYVDVYKNNYITNDLDFMVATATDNEIQNYTLLHGDIIITKDSESWDDIGVPAYVDEELINVLCGYHLAIIRVNSPNLISEFIYNAFLSDYVANQYKVKAKGVTRFGLSYQHIHDTNIIIPPKEQQLEIASYIKAKSCDIDITIQKIQKEIDLIAEYRTTLISDVVTGKVDVRHIEVEDTIEGIEEDFEDLEEGDIEEEIKMGEE</sequence>
<dbReference type="PANTHER" id="PTHR30408:SF12">
    <property type="entry name" value="TYPE I RESTRICTION ENZYME MJAVIII SPECIFICITY SUBUNIT"/>
    <property type="match status" value="1"/>
</dbReference>
<dbReference type="GO" id="GO:0009307">
    <property type="term" value="P:DNA restriction-modification system"/>
    <property type="evidence" value="ECO:0007669"/>
    <property type="project" value="UniProtKB-KW"/>
</dbReference>
<dbReference type="Gene3D" id="3.90.220.20">
    <property type="entry name" value="DNA methylase specificity domains"/>
    <property type="match status" value="2"/>
</dbReference>
<feature type="domain" description="Type I restriction modification DNA specificity" evidence="4">
    <location>
        <begin position="24"/>
        <end position="199"/>
    </location>
</feature>
<dbReference type="Pfam" id="PF01420">
    <property type="entry name" value="Methylase_S"/>
    <property type="match status" value="2"/>
</dbReference>
<dbReference type="AlphaFoldDB" id="A0A1M5SS88"/>
<dbReference type="GO" id="GO:0003677">
    <property type="term" value="F:DNA binding"/>
    <property type="evidence" value="ECO:0007669"/>
    <property type="project" value="UniProtKB-KW"/>
</dbReference>
<gene>
    <name evidence="5" type="ORF">SAMN02745180_00263</name>
</gene>
<evidence type="ECO:0000256" key="1">
    <source>
        <dbReference type="ARBA" id="ARBA00010923"/>
    </source>
</evidence>
<reference evidence="5 6" key="1">
    <citation type="submission" date="2016-11" db="EMBL/GenBank/DDBJ databases">
        <authorList>
            <person name="Jaros S."/>
            <person name="Januszkiewicz K."/>
            <person name="Wedrychowicz H."/>
        </authorList>
    </citation>
    <scope>NUCLEOTIDE SEQUENCE [LARGE SCALE GENOMIC DNA]</scope>
    <source>
        <strain evidence="5 6">DSM 13106</strain>
    </source>
</reference>
<proteinExistence type="inferred from homology"/>
<evidence type="ECO:0000259" key="4">
    <source>
        <dbReference type="Pfam" id="PF01420"/>
    </source>
</evidence>
<dbReference type="InterPro" id="IPR000055">
    <property type="entry name" value="Restrct_endonuc_typeI_TRD"/>
</dbReference>
<protein>
    <submittedName>
        <fullName evidence="5">Type I restriction enzyme, S subunit</fullName>
    </submittedName>
</protein>
<comment type="similarity">
    <text evidence="1">Belongs to the type-I restriction system S methylase family.</text>
</comment>
<dbReference type="Gene3D" id="1.10.287.1120">
    <property type="entry name" value="Bipartite methylase S protein"/>
    <property type="match status" value="1"/>
</dbReference>
<feature type="domain" description="Type I restriction modification DNA specificity" evidence="4">
    <location>
        <begin position="235"/>
        <end position="417"/>
    </location>
</feature>
<dbReference type="EMBL" id="FQXR01000002">
    <property type="protein sequence ID" value="SHH41401.1"/>
    <property type="molecule type" value="Genomic_DNA"/>
</dbReference>